<sequence length="315" mass="33827">MSCSKIARHLPAKCENCGCAEDICTRNLRSYLVCLTGRRITIIVASRTAPFFVGRLVKVDCGTVVIQNEGQLPGPILIKICDILAIGLGDFFAQTATANQDSCFLETQKKTCRTCDCPCSESICVKDLREQLQSCVQRQVTIFFSSLNFQGLLKRVECGVIVLNVTSIPFGPPIIPIDFIIPICQISVAAPFLTQGTAAAALTGCAQYLVQNEEQTCHCECVEDSCTISLRKELTKCTGKRVTVFLKEAANLNGIIKKVNCGTLLFESTGGPVLIPLCVITAIAAQQPATPAAGALTSFISSQLSLAAFFPSTNE</sequence>
<dbReference type="Proteomes" id="UP001596549">
    <property type="component" value="Unassembled WGS sequence"/>
</dbReference>
<organism evidence="1 2">
    <name type="scientific">Fictibacillus iocasae</name>
    <dbReference type="NCBI Taxonomy" id="2715437"/>
    <lineage>
        <taxon>Bacteria</taxon>
        <taxon>Bacillati</taxon>
        <taxon>Bacillota</taxon>
        <taxon>Bacilli</taxon>
        <taxon>Bacillales</taxon>
        <taxon>Fictibacillaceae</taxon>
        <taxon>Fictibacillus</taxon>
    </lineage>
</organism>
<keyword evidence="2" id="KW-1185">Reference proteome</keyword>
<protein>
    <recommendedName>
        <fullName evidence="3">Spore coat protein</fullName>
    </recommendedName>
</protein>
<evidence type="ECO:0000313" key="2">
    <source>
        <dbReference type="Proteomes" id="UP001596549"/>
    </source>
</evidence>
<accession>A0ABW2NUM8</accession>
<reference evidence="2" key="1">
    <citation type="journal article" date="2019" name="Int. J. Syst. Evol. Microbiol.">
        <title>The Global Catalogue of Microorganisms (GCM) 10K type strain sequencing project: providing services to taxonomists for standard genome sequencing and annotation.</title>
        <authorList>
            <consortium name="The Broad Institute Genomics Platform"/>
            <consortium name="The Broad Institute Genome Sequencing Center for Infectious Disease"/>
            <person name="Wu L."/>
            <person name="Ma J."/>
        </authorList>
    </citation>
    <scope>NUCLEOTIDE SEQUENCE [LARGE SCALE GENOMIC DNA]</scope>
    <source>
        <strain evidence="2">NBRC 106396</strain>
    </source>
</reference>
<comment type="caution">
    <text evidence="1">The sequence shown here is derived from an EMBL/GenBank/DDBJ whole genome shotgun (WGS) entry which is preliminary data.</text>
</comment>
<dbReference type="EMBL" id="JBHTCP010000052">
    <property type="protein sequence ID" value="MFC7373550.1"/>
    <property type="molecule type" value="Genomic_DNA"/>
</dbReference>
<evidence type="ECO:0008006" key="3">
    <source>
        <dbReference type="Google" id="ProtNLM"/>
    </source>
</evidence>
<evidence type="ECO:0000313" key="1">
    <source>
        <dbReference type="EMBL" id="MFC7373550.1"/>
    </source>
</evidence>
<name>A0ABW2NUM8_9BACL</name>
<gene>
    <name evidence="1" type="ORF">ACFQPF_18055</name>
</gene>
<dbReference type="RefSeq" id="WP_379751590.1">
    <property type="nucleotide sequence ID" value="NZ_JBHTCP010000052.1"/>
</dbReference>
<proteinExistence type="predicted"/>